<accession>A0AB38ZP43</accession>
<gene>
    <name evidence="1" type="primary">100</name>
    <name evidence="1" type="ORF">WILDFLOWER_100</name>
</gene>
<evidence type="ECO:0000313" key="1">
    <source>
        <dbReference type="EMBL" id="XBS46645.1"/>
    </source>
</evidence>
<reference evidence="1" key="1">
    <citation type="submission" date="2024-05" db="EMBL/GenBank/DDBJ databases">
        <authorList>
            <person name="Sungu N.L."/>
            <person name="Machowski E."/>
            <person name="Ealand C.S."/>
            <person name="Madhav C."/>
            <person name="Jacobs-Sera D."/>
            <person name="Russell D.A."/>
            <person name="Hatfull G.F."/>
            <person name="Kana B.D."/>
        </authorList>
    </citation>
    <scope>NUCLEOTIDE SEQUENCE</scope>
</reference>
<evidence type="ECO:0008006" key="2">
    <source>
        <dbReference type="Google" id="ProtNLM"/>
    </source>
</evidence>
<name>A0AB38ZP43_9VIRU</name>
<sequence>MPEVPGATYLGDGLYVTRDSWGQIELFAHNGLTKTDRVFLEPEVLARFIDYIVDSLGVAK</sequence>
<organism evidence="1">
    <name type="scientific">Mycobacterium phage Wildflower</name>
    <dbReference type="NCBI Taxonomy" id="3141619"/>
    <lineage>
        <taxon>Viruses</taxon>
    </lineage>
</organism>
<protein>
    <recommendedName>
        <fullName evidence="2">Minor tail protein</fullName>
    </recommendedName>
</protein>
<proteinExistence type="predicted"/>
<dbReference type="EMBL" id="PP763603">
    <property type="protein sequence ID" value="XBS46645.1"/>
    <property type="molecule type" value="Genomic_DNA"/>
</dbReference>